<evidence type="ECO:0000313" key="1">
    <source>
        <dbReference type="EMBL" id="NYE07003.1"/>
    </source>
</evidence>
<dbReference type="AlphaFoldDB" id="A0A852TDZ0"/>
<proteinExistence type="predicted"/>
<protein>
    <submittedName>
        <fullName evidence="1">Uncharacterized protein</fullName>
    </submittedName>
</protein>
<organism evidence="1 2">
    <name type="scientific">Neobacillus niacini</name>
    <dbReference type="NCBI Taxonomy" id="86668"/>
    <lineage>
        <taxon>Bacteria</taxon>
        <taxon>Bacillati</taxon>
        <taxon>Bacillota</taxon>
        <taxon>Bacilli</taxon>
        <taxon>Bacillales</taxon>
        <taxon>Bacillaceae</taxon>
        <taxon>Neobacillus</taxon>
    </lineage>
</organism>
<reference evidence="2" key="2">
    <citation type="submission" date="2020-08" db="EMBL/GenBank/DDBJ databases">
        <title>The Agave Microbiome: Exploring the role of microbial communities in plant adaptations to desert environments.</title>
        <authorList>
            <person name="Partida-Martinez L.P."/>
        </authorList>
    </citation>
    <scope>NUCLEOTIDE SEQUENCE [LARGE SCALE GENOMIC DNA]</scope>
    <source>
        <strain evidence="2">AT2.8</strain>
    </source>
</reference>
<accession>A0A852TDZ0</accession>
<name>A0A852TDZ0_9BACI</name>
<gene>
    <name evidence="1" type="ORF">F4694_003788</name>
</gene>
<reference evidence="2" key="1">
    <citation type="submission" date="2020-07" db="EMBL/GenBank/DDBJ databases">
        <authorList>
            <person name="Partida-Martinez L."/>
            <person name="Huntemann M."/>
            <person name="Clum A."/>
            <person name="Wang J."/>
            <person name="Palaniappan K."/>
            <person name="Ritter S."/>
            <person name="Chen I.-M."/>
            <person name="Stamatis D."/>
            <person name="Reddy T."/>
            <person name="O'Malley R."/>
            <person name="Daum C."/>
            <person name="Shapiro N."/>
            <person name="Ivanova N."/>
            <person name="Kyrpides N."/>
            <person name="Woyke T."/>
        </authorList>
    </citation>
    <scope>NUCLEOTIDE SEQUENCE [LARGE SCALE GENOMIC DNA]</scope>
    <source>
        <strain evidence="2">AT2.8</strain>
    </source>
</reference>
<comment type="caution">
    <text evidence="1">The sequence shown here is derived from an EMBL/GenBank/DDBJ whole genome shotgun (WGS) entry which is preliminary data.</text>
</comment>
<dbReference type="Proteomes" id="UP000548423">
    <property type="component" value="Unassembled WGS sequence"/>
</dbReference>
<evidence type="ECO:0000313" key="2">
    <source>
        <dbReference type="Proteomes" id="UP000548423"/>
    </source>
</evidence>
<sequence>MSCGCSSHIRDGKDIVDHVKSKGKENFSPAVAHEITCECGETFTLETVVMNCPKCEMTYAVTPCGSNDINNIKLAGIKYA</sequence>
<dbReference type="EMBL" id="JACCBX010000008">
    <property type="protein sequence ID" value="NYE07003.1"/>
    <property type="molecule type" value="Genomic_DNA"/>
</dbReference>